<feature type="compositionally biased region" description="Polar residues" evidence="1">
    <location>
        <begin position="594"/>
        <end position="604"/>
    </location>
</feature>
<feature type="chain" id="PRO_5042238382" evidence="2">
    <location>
        <begin position="30"/>
        <end position="653"/>
    </location>
</feature>
<comment type="caution">
    <text evidence="3">The sequence shown here is derived from an EMBL/GenBank/DDBJ whole genome shotgun (WGS) entry which is preliminary data.</text>
</comment>
<evidence type="ECO:0000313" key="3">
    <source>
        <dbReference type="EMBL" id="KAI9244477.1"/>
    </source>
</evidence>
<keyword evidence="2" id="KW-0732">Signal</keyword>
<organism evidence="3 4">
    <name type="scientific">Phascolomyces articulosus</name>
    <dbReference type="NCBI Taxonomy" id="60185"/>
    <lineage>
        <taxon>Eukaryota</taxon>
        <taxon>Fungi</taxon>
        <taxon>Fungi incertae sedis</taxon>
        <taxon>Mucoromycota</taxon>
        <taxon>Mucoromycotina</taxon>
        <taxon>Mucoromycetes</taxon>
        <taxon>Mucorales</taxon>
        <taxon>Lichtheimiaceae</taxon>
        <taxon>Phascolomyces</taxon>
    </lineage>
</organism>
<feature type="signal peptide" evidence="2">
    <location>
        <begin position="1"/>
        <end position="29"/>
    </location>
</feature>
<feature type="region of interest" description="Disordered" evidence="1">
    <location>
        <begin position="585"/>
        <end position="613"/>
    </location>
</feature>
<dbReference type="PANTHER" id="PTHR40050">
    <property type="entry name" value="INNER SPORE COAT PROTEIN H"/>
    <property type="match status" value="1"/>
</dbReference>
<dbReference type="InterPro" id="IPR014867">
    <property type="entry name" value="Spore_coat_CotH_CotH2/3/7"/>
</dbReference>
<accession>A0AAD5JWR3</accession>
<name>A0AAD5JWR3_9FUNG</name>
<reference evidence="3" key="1">
    <citation type="journal article" date="2022" name="IScience">
        <title>Evolution of zygomycete secretomes and the origins of terrestrial fungal ecologies.</title>
        <authorList>
            <person name="Chang Y."/>
            <person name="Wang Y."/>
            <person name="Mondo S."/>
            <person name="Ahrendt S."/>
            <person name="Andreopoulos W."/>
            <person name="Barry K."/>
            <person name="Beard J."/>
            <person name="Benny G.L."/>
            <person name="Blankenship S."/>
            <person name="Bonito G."/>
            <person name="Cuomo C."/>
            <person name="Desiro A."/>
            <person name="Gervers K.A."/>
            <person name="Hundley H."/>
            <person name="Kuo A."/>
            <person name="LaButti K."/>
            <person name="Lang B.F."/>
            <person name="Lipzen A."/>
            <person name="O'Donnell K."/>
            <person name="Pangilinan J."/>
            <person name="Reynolds N."/>
            <person name="Sandor L."/>
            <person name="Smith M.E."/>
            <person name="Tsang A."/>
            <person name="Grigoriev I.V."/>
            <person name="Stajich J.E."/>
            <person name="Spatafora J.W."/>
        </authorList>
    </citation>
    <scope>NUCLEOTIDE SEQUENCE</scope>
    <source>
        <strain evidence="3">RSA 2281</strain>
    </source>
</reference>
<protein>
    <submittedName>
        <fullName evidence="3">Coth protein-domain-containing protein</fullName>
    </submittedName>
</protein>
<evidence type="ECO:0000256" key="1">
    <source>
        <dbReference type="SAM" id="MobiDB-lite"/>
    </source>
</evidence>
<dbReference type="AlphaFoldDB" id="A0AAD5JWR3"/>
<dbReference type="Proteomes" id="UP001209540">
    <property type="component" value="Unassembled WGS sequence"/>
</dbReference>
<gene>
    <name evidence="3" type="ORF">BDA99DRAFT_490749</name>
</gene>
<dbReference type="EMBL" id="JAIXMP010000059">
    <property type="protein sequence ID" value="KAI9244477.1"/>
    <property type="molecule type" value="Genomic_DNA"/>
</dbReference>
<keyword evidence="4" id="KW-1185">Reference proteome</keyword>
<proteinExistence type="predicted"/>
<sequence>MKINRHHCVGQIITTLLLFCTTIISVTSAATINKDDANNNSNQNVQYCVVAFPNQGEGVSVSVNNQNHALKASTDHPYLFCASAPYGQVYEYVYTDASGQVTKKEEQKRSLPSNAASTGNEFFDRAPTVYSVPELPQAFNPIYPPLFTHMNNSNEVATIIMTVDEQAFGEVCQEPLEKHKKGGAQVFTLTYISNSEIHSFTNAAIDNSGQSTKEYARQSFEIDFNKFVTDKNAPKQLLFGRSVVKLRGEQTDGSFIREKLTMDMLAAAGAATLSSSWVRVFVNDMPLGLFLMTDDASTHFIDNVLHGGDWSYANTGPTYKGNAIDHEHSANLEYLGDDAALYSEDVYKLKDKGESKDELKKENKSQPLIEFTKQLANLDPSQATDAQHRGDLEKLIDPQNLMLHMAINYLVGSWDGFWFRASNYYLNQDLASKQWALITYDFDETLGNGVETAGFVNVKYDAYTPSSSKRPLVDAILQSPYYRNEFETILKTLVKKFFNPRVVKPRLEAWVKMLRQDVGWDRSLPDHSPGKKVPWTMADFEMATLGHVGNSDLSLSIADWIKQRSELICKQLDITDTDDLMPIGPYKGGRSMDGSGQVTELGSSQQQDANDQLALAGQKTTAAASSNITPPHTMSFISTFSLFISFVVIALRS</sequence>
<reference evidence="3" key="2">
    <citation type="submission" date="2023-02" db="EMBL/GenBank/DDBJ databases">
        <authorList>
            <consortium name="DOE Joint Genome Institute"/>
            <person name="Mondo S.J."/>
            <person name="Chang Y."/>
            <person name="Wang Y."/>
            <person name="Ahrendt S."/>
            <person name="Andreopoulos W."/>
            <person name="Barry K."/>
            <person name="Beard J."/>
            <person name="Benny G.L."/>
            <person name="Blankenship S."/>
            <person name="Bonito G."/>
            <person name="Cuomo C."/>
            <person name="Desiro A."/>
            <person name="Gervers K.A."/>
            <person name="Hundley H."/>
            <person name="Kuo A."/>
            <person name="LaButti K."/>
            <person name="Lang B.F."/>
            <person name="Lipzen A."/>
            <person name="O'Donnell K."/>
            <person name="Pangilinan J."/>
            <person name="Reynolds N."/>
            <person name="Sandor L."/>
            <person name="Smith M.W."/>
            <person name="Tsang A."/>
            <person name="Grigoriev I.V."/>
            <person name="Stajich J.E."/>
            <person name="Spatafora J.W."/>
        </authorList>
    </citation>
    <scope>NUCLEOTIDE SEQUENCE</scope>
    <source>
        <strain evidence="3">RSA 2281</strain>
    </source>
</reference>
<dbReference type="PANTHER" id="PTHR40050:SF1">
    <property type="entry name" value="INNER SPORE COAT PROTEIN H"/>
    <property type="match status" value="1"/>
</dbReference>
<evidence type="ECO:0000313" key="4">
    <source>
        <dbReference type="Proteomes" id="UP001209540"/>
    </source>
</evidence>
<evidence type="ECO:0000256" key="2">
    <source>
        <dbReference type="SAM" id="SignalP"/>
    </source>
</evidence>
<dbReference type="Pfam" id="PF08757">
    <property type="entry name" value="CotH"/>
    <property type="match status" value="1"/>
</dbReference>